<dbReference type="Gene3D" id="3.30.930.10">
    <property type="entry name" value="Bira Bifunctional Protein, Domain 2"/>
    <property type="match status" value="1"/>
</dbReference>
<sequence length="243" mass="27771">MRIIKLNAINSTNTFLKKLSTEETVVDYTVVQTNYQTNGRGQMGTSWSANTGENLMFSVFKDVSFLGFDQHFYISITVALAIIKTLKAYKVPKLYIKWPNDILSENKKICGVLIENSIKKNNFKDSIIGIGINVNQTNFENLPQASSLINLTGNVYNIDELLIHLIKNLKYYFTVLENGNYEELKSTYEKYLFRKKKPSTFKDIEGNMFSGIIQSVSQSGNLQVLLEDAVLKEFNLKEIKLLY</sequence>
<dbReference type="PROSITE" id="PS51733">
    <property type="entry name" value="BPL_LPL_CATALYTIC"/>
    <property type="match status" value="1"/>
</dbReference>
<protein>
    <submittedName>
        <fullName evidence="3">Biotin--[acetyl-CoA-carboxylase] ligase</fullName>
        <ecNumber evidence="3">6.3.4.15</ecNumber>
    </submittedName>
</protein>
<dbReference type="Proteomes" id="UP001597467">
    <property type="component" value="Unassembled WGS sequence"/>
</dbReference>
<dbReference type="InterPro" id="IPR045864">
    <property type="entry name" value="aa-tRNA-synth_II/BPL/LPL"/>
</dbReference>
<dbReference type="PANTHER" id="PTHR12835:SF5">
    <property type="entry name" value="BIOTIN--PROTEIN LIGASE"/>
    <property type="match status" value="1"/>
</dbReference>
<accession>A0ABW5K4A4</accession>
<dbReference type="InterPro" id="IPR004143">
    <property type="entry name" value="BPL_LPL_catalytic"/>
</dbReference>
<evidence type="ECO:0000259" key="2">
    <source>
        <dbReference type="PROSITE" id="PS51733"/>
    </source>
</evidence>
<dbReference type="EC" id="6.3.4.15" evidence="3"/>
<comment type="caution">
    <text evidence="3">The sequence shown here is derived from an EMBL/GenBank/DDBJ whole genome shotgun (WGS) entry which is preliminary data.</text>
</comment>
<keyword evidence="1 3" id="KW-0436">Ligase</keyword>
<organism evidence="3 4">
    <name type="scientific">Lacinutrix gracilariae</name>
    <dbReference type="NCBI Taxonomy" id="1747198"/>
    <lineage>
        <taxon>Bacteria</taxon>
        <taxon>Pseudomonadati</taxon>
        <taxon>Bacteroidota</taxon>
        <taxon>Flavobacteriia</taxon>
        <taxon>Flavobacteriales</taxon>
        <taxon>Flavobacteriaceae</taxon>
        <taxon>Lacinutrix</taxon>
    </lineage>
</organism>
<dbReference type="CDD" id="cd16442">
    <property type="entry name" value="BPL"/>
    <property type="match status" value="1"/>
</dbReference>
<dbReference type="Pfam" id="PF03099">
    <property type="entry name" value="BPL_LplA_LipB"/>
    <property type="match status" value="1"/>
</dbReference>
<gene>
    <name evidence="3" type="ORF">ACFSSB_15160</name>
</gene>
<reference evidence="4" key="1">
    <citation type="journal article" date="2019" name="Int. J. Syst. Evol. Microbiol.">
        <title>The Global Catalogue of Microorganisms (GCM) 10K type strain sequencing project: providing services to taxonomists for standard genome sequencing and annotation.</title>
        <authorList>
            <consortium name="The Broad Institute Genomics Platform"/>
            <consortium name="The Broad Institute Genome Sequencing Center for Infectious Disease"/>
            <person name="Wu L."/>
            <person name="Ma J."/>
        </authorList>
    </citation>
    <scope>NUCLEOTIDE SEQUENCE [LARGE SCALE GENOMIC DNA]</scope>
    <source>
        <strain evidence="4">KCTC 42808</strain>
    </source>
</reference>
<dbReference type="NCBIfam" id="TIGR00121">
    <property type="entry name" value="birA_ligase"/>
    <property type="match status" value="1"/>
</dbReference>
<dbReference type="RefSeq" id="WP_379905806.1">
    <property type="nucleotide sequence ID" value="NZ_JBHULM010000012.1"/>
</dbReference>
<dbReference type="InterPro" id="IPR004408">
    <property type="entry name" value="Biotin_CoA_COase_ligase"/>
</dbReference>
<feature type="domain" description="BPL/LPL catalytic" evidence="2">
    <location>
        <begin position="1"/>
        <end position="177"/>
    </location>
</feature>
<evidence type="ECO:0000313" key="3">
    <source>
        <dbReference type="EMBL" id="MFD2543671.1"/>
    </source>
</evidence>
<dbReference type="EMBL" id="JBHULM010000012">
    <property type="protein sequence ID" value="MFD2543671.1"/>
    <property type="molecule type" value="Genomic_DNA"/>
</dbReference>
<evidence type="ECO:0000256" key="1">
    <source>
        <dbReference type="ARBA" id="ARBA00022598"/>
    </source>
</evidence>
<name>A0ABW5K4A4_9FLAO</name>
<dbReference type="GO" id="GO:0004077">
    <property type="term" value="F:biotin--[biotin carboxyl-carrier protein] ligase activity"/>
    <property type="evidence" value="ECO:0007669"/>
    <property type="project" value="UniProtKB-EC"/>
</dbReference>
<keyword evidence="4" id="KW-1185">Reference proteome</keyword>
<dbReference type="PANTHER" id="PTHR12835">
    <property type="entry name" value="BIOTIN PROTEIN LIGASE"/>
    <property type="match status" value="1"/>
</dbReference>
<evidence type="ECO:0000313" key="4">
    <source>
        <dbReference type="Proteomes" id="UP001597467"/>
    </source>
</evidence>
<dbReference type="SUPFAM" id="SSF55681">
    <property type="entry name" value="Class II aaRS and biotin synthetases"/>
    <property type="match status" value="1"/>
</dbReference>
<proteinExistence type="predicted"/>